<evidence type="ECO:0000313" key="11">
    <source>
        <dbReference type="Proteomes" id="UP001442841"/>
    </source>
</evidence>
<evidence type="ECO:0000256" key="1">
    <source>
        <dbReference type="ARBA" id="ARBA00004651"/>
    </source>
</evidence>
<keyword evidence="5 7" id="KW-1133">Transmembrane helix</keyword>
<evidence type="ECO:0000256" key="6">
    <source>
        <dbReference type="ARBA" id="ARBA00023136"/>
    </source>
</evidence>
<feature type="transmembrane region" description="Helical" evidence="7">
    <location>
        <begin position="229"/>
        <end position="250"/>
    </location>
</feature>
<evidence type="ECO:0000256" key="4">
    <source>
        <dbReference type="ARBA" id="ARBA00022692"/>
    </source>
</evidence>
<dbReference type="Pfam" id="PF00528">
    <property type="entry name" value="BPD_transp_1"/>
    <property type="match status" value="1"/>
</dbReference>
<dbReference type="SUPFAM" id="SSF161098">
    <property type="entry name" value="MetI-like"/>
    <property type="match status" value="1"/>
</dbReference>
<gene>
    <name evidence="10" type="ORF">AADG42_04095</name>
</gene>
<comment type="subcellular location">
    <subcellularLocation>
        <location evidence="1 7">Cell membrane</location>
        <topology evidence="1 7">Multi-pass membrane protein</topology>
    </subcellularLocation>
</comment>
<keyword evidence="4 7" id="KW-0812">Transmembrane</keyword>
<evidence type="ECO:0000259" key="9">
    <source>
        <dbReference type="PROSITE" id="PS50928"/>
    </source>
</evidence>
<keyword evidence="6 7" id="KW-0472">Membrane</keyword>
<dbReference type="PANTHER" id="PTHR30151:SF20">
    <property type="entry name" value="ABC TRANSPORTER PERMEASE PROTEIN HI_0355-RELATED"/>
    <property type="match status" value="1"/>
</dbReference>
<keyword evidence="2 7" id="KW-0813">Transport</keyword>
<keyword evidence="3" id="KW-1003">Cell membrane</keyword>
<feature type="domain" description="ABC transmembrane type-1" evidence="9">
    <location>
        <begin position="67"/>
        <end position="251"/>
    </location>
</feature>
<reference evidence="10 11" key="1">
    <citation type="submission" date="2024-04" db="EMBL/GenBank/DDBJ databases">
        <title>Isolation of an actinomycete strain from pig manure.</title>
        <authorList>
            <person name="Gong T."/>
            <person name="Yu Z."/>
            <person name="An M."/>
            <person name="Wei C."/>
            <person name="Yang W."/>
            <person name="Liu L."/>
        </authorList>
    </citation>
    <scope>NUCLEOTIDE SEQUENCE [LARGE SCALE GENOMIC DNA]</scope>
    <source>
        <strain evidence="10 11">ZF39</strain>
    </source>
</reference>
<evidence type="ECO:0000256" key="3">
    <source>
        <dbReference type="ARBA" id="ARBA00022475"/>
    </source>
</evidence>
<sequence>MNTHSDHPRLRGSVRVLAPLLLGLVALTIWQLITMSGAVPPTLLPAPGAVLARFGADIASGALLGYAGVTILEAVFGCVLAAAIALPMGYLIARARVAEAAVSPYLAASQAIPAVAIAPLLVIWVGYGLLPVVLLCALLVFFPVVLSTVLGLRTIDTEILEAAQLDGAHGAHMLRHIEWPLALPAVLTGIRNGFTLSVTGAVVGELVMGGHGLGMVLSVQSASVDTTGLFATLLALCLIAVVIYMVLVGIERVTNPLRPRRNRPIRPQLAEDAAAPATREPAEVAPFIPSRSHSAPVRQQEPRVFRLESGVL</sequence>
<dbReference type="PROSITE" id="PS50928">
    <property type="entry name" value="ABC_TM1"/>
    <property type="match status" value="1"/>
</dbReference>
<evidence type="ECO:0000256" key="2">
    <source>
        <dbReference type="ARBA" id="ARBA00022448"/>
    </source>
</evidence>
<dbReference type="CDD" id="cd06261">
    <property type="entry name" value="TM_PBP2"/>
    <property type="match status" value="1"/>
</dbReference>
<protein>
    <submittedName>
        <fullName evidence="10">ABC transporter permease</fullName>
    </submittedName>
</protein>
<dbReference type="InterPro" id="IPR035906">
    <property type="entry name" value="MetI-like_sf"/>
</dbReference>
<dbReference type="Gene3D" id="1.10.3720.10">
    <property type="entry name" value="MetI-like"/>
    <property type="match status" value="1"/>
</dbReference>
<feature type="transmembrane region" description="Helical" evidence="7">
    <location>
        <begin position="74"/>
        <end position="93"/>
    </location>
</feature>
<dbReference type="PANTHER" id="PTHR30151">
    <property type="entry name" value="ALKANE SULFONATE ABC TRANSPORTER-RELATED, MEMBRANE SUBUNIT"/>
    <property type="match status" value="1"/>
</dbReference>
<evidence type="ECO:0000256" key="8">
    <source>
        <dbReference type="SAM" id="MobiDB-lite"/>
    </source>
</evidence>
<feature type="transmembrane region" description="Helical" evidence="7">
    <location>
        <begin position="105"/>
        <end position="126"/>
    </location>
</feature>
<dbReference type="InterPro" id="IPR000515">
    <property type="entry name" value="MetI-like"/>
</dbReference>
<evidence type="ECO:0000256" key="5">
    <source>
        <dbReference type="ARBA" id="ARBA00022989"/>
    </source>
</evidence>
<organism evidence="10 11">
    <name type="scientific">Ammonicoccus fulvus</name>
    <dbReference type="NCBI Taxonomy" id="3138240"/>
    <lineage>
        <taxon>Bacteria</taxon>
        <taxon>Bacillati</taxon>
        <taxon>Actinomycetota</taxon>
        <taxon>Actinomycetes</taxon>
        <taxon>Propionibacteriales</taxon>
        <taxon>Propionibacteriaceae</taxon>
        <taxon>Ammonicoccus</taxon>
    </lineage>
</organism>
<comment type="similarity">
    <text evidence="7">Belongs to the binding-protein-dependent transport system permease family.</text>
</comment>
<feature type="region of interest" description="Disordered" evidence="8">
    <location>
        <begin position="259"/>
        <end position="301"/>
    </location>
</feature>
<proteinExistence type="inferred from homology"/>
<dbReference type="Proteomes" id="UP001442841">
    <property type="component" value="Chromosome"/>
</dbReference>
<dbReference type="EMBL" id="CP154795">
    <property type="protein sequence ID" value="XAN06525.1"/>
    <property type="molecule type" value="Genomic_DNA"/>
</dbReference>
<evidence type="ECO:0000313" key="10">
    <source>
        <dbReference type="EMBL" id="XAN06525.1"/>
    </source>
</evidence>
<name>A0ABZ3FLI5_9ACTN</name>
<evidence type="ECO:0000256" key="7">
    <source>
        <dbReference type="RuleBase" id="RU363032"/>
    </source>
</evidence>
<keyword evidence="11" id="KW-1185">Reference proteome</keyword>
<feature type="transmembrane region" description="Helical" evidence="7">
    <location>
        <begin position="194"/>
        <end position="217"/>
    </location>
</feature>
<dbReference type="RefSeq" id="WP_425307954.1">
    <property type="nucleotide sequence ID" value="NZ_CP154795.1"/>
</dbReference>
<feature type="transmembrane region" description="Helical" evidence="7">
    <location>
        <begin position="132"/>
        <end position="152"/>
    </location>
</feature>
<accession>A0ABZ3FLI5</accession>
<feature type="transmembrane region" description="Helical" evidence="7">
    <location>
        <begin position="12"/>
        <end position="33"/>
    </location>
</feature>